<dbReference type="SUPFAM" id="SSF117281">
    <property type="entry name" value="Kelch motif"/>
    <property type="match status" value="1"/>
</dbReference>
<name>A0A927ATT5_9BACT</name>
<proteinExistence type="predicted"/>
<gene>
    <name evidence="1" type="ORF">IC229_10435</name>
</gene>
<reference evidence="1" key="1">
    <citation type="submission" date="2020-09" db="EMBL/GenBank/DDBJ databases">
        <authorList>
            <person name="Kim M.K."/>
        </authorList>
    </citation>
    <scope>NUCLEOTIDE SEQUENCE</scope>
    <source>
        <strain evidence="1">BT702</strain>
    </source>
</reference>
<dbReference type="InterPro" id="IPR015915">
    <property type="entry name" value="Kelch-typ_b-propeller"/>
</dbReference>
<dbReference type="RefSeq" id="WP_190886909.1">
    <property type="nucleotide sequence ID" value="NZ_JACWZY010000007.1"/>
</dbReference>
<evidence type="ECO:0000313" key="2">
    <source>
        <dbReference type="Proteomes" id="UP000598820"/>
    </source>
</evidence>
<dbReference type="AlphaFoldDB" id="A0A927ATT5"/>
<dbReference type="PROSITE" id="PS51257">
    <property type="entry name" value="PROKAR_LIPOPROTEIN"/>
    <property type="match status" value="1"/>
</dbReference>
<dbReference type="Gene3D" id="2.120.10.80">
    <property type="entry name" value="Kelch-type beta propeller"/>
    <property type="match status" value="1"/>
</dbReference>
<dbReference type="PANTHER" id="PTHR46375">
    <property type="entry name" value="KELCH REPEAT AND BTB DOMAIN-CONTAINING PROTEIN 13-RELATED"/>
    <property type="match status" value="1"/>
</dbReference>
<organism evidence="1 2">
    <name type="scientific">Spirosoma profusum</name>
    <dbReference type="NCBI Taxonomy" id="2771354"/>
    <lineage>
        <taxon>Bacteria</taxon>
        <taxon>Pseudomonadati</taxon>
        <taxon>Bacteroidota</taxon>
        <taxon>Cytophagia</taxon>
        <taxon>Cytophagales</taxon>
        <taxon>Cytophagaceae</taxon>
        <taxon>Spirosoma</taxon>
    </lineage>
</organism>
<evidence type="ECO:0008006" key="3">
    <source>
        <dbReference type="Google" id="ProtNLM"/>
    </source>
</evidence>
<accession>A0A927ATT5</accession>
<comment type="caution">
    <text evidence="1">The sequence shown here is derived from an EMBL/GenBank/DDBJ whole genome shotgun (WGS) entry which is preliminary data.</text>
</comment>
<evidence type="ECO:0000313" key="1">
    <source>
        <dbReference type="EMBL" id="MBD2701052.1"/>
    </source>
</evidence>
<protein>
    <recommendedName>
        <fullName evidence="3">Galactose oxidase</fullName>
    </recommendedName>
</protein>
<sequence length="310" mass="34261">MKAFFFVLLVLLIAGCKKKEDSTPVTPEITVNDIVLTPKQLGVPITTFDAGNYPILSVLVGNSIYFGNWSNTAKAQFMVRYSISSNTFSSALAKSSNVCGCGYSSRLVSDGTNIFYIANDATKYTASSNTWANITYPTTAKDNNGEAGVGYYNGNIYFVGGRTASNLFKYYTISQDKWFTAPNYPFATNRSQIVAYKDRLYVLGGENAKRKISYFSTTSNTWTTLQDATFDINTSYESTYAAVLGEYLYLLQNDSIYVYDIQKDVWAAQPIKLEGLPSYGNLFSDGQKLFIAGKNTANIPVVFEVTPGFK</sequence>
<keyword evidence="2" id="KW-1185">Reference proteome</keyword>
<dbReference type="Proteomes" id="UP000598820">
    <property type="component" value="Unassembled WGS sequence"/>
</dbReference>
<dbReference type="InterPro" id="IPR052392">
    <property type="entry name" value="Kelch-BTB_domain-containing"/>
</dbReference>
<dbReference type="EMBL" id="JACWZY010000007">
    <property type="protein sequence ID" value="MBD2701052.1"/>
    <property type="molecule type" value="Genomic_DNA"/>
</dbReference>
<dbReference type="PANTHER" id="PTHR46375:SF3">
    <property type="entry name" value="KELCH REPEAT AND BTB DOMAIN-CONTAINING PROTEIN 13"/>
    <property type="match status" value="1"/>
</dbReference>